<proteinExistence type="predicted"/>
<feature type="domain" description="EF-hand" evidence="2">
    <location>
        <begin position="76"/>
        <end position="111"/>
    </location>
</feature>
<evidence type="ECO:0000313" key="4">
    <source>
        <dbReference type="Proteomes" id="UP000202259"/>
    </source>
</evidence>
<dbReference type="PROSITE" id="PS00018">
    <property type="entry name" value="EF_HAND_1"/>
    <property type="match status" value="1"/>
</dbReference>
<gene>
    <name evidence="3" type="ORF">B5D82_00870</name>
</gene>
<reference evidence="3 4" key="1">
    <citation type="submission" date="2017-08" db="EMBL/GenBank/DDBJ databases">
        <title>Complete genome of Colwellia sp. NB097-1, a psychrophile bacterium ioslated from Bering Sea.</title>
        <authorList>
            <person name="Chen X."/>
        </authorList>
    </citation>
    <scope>NUCLEOTIDE SEQUENCE [LARGE SCALE GENOMIC DNA]</scope>
    <source>
        <strain evidence="3 4">NB097-1</strain>
    </source>
</reference>
<dbReference type="PROSITE" id="PS50222">
    <property type="entry name" value="EF_HAND_2"/>
    <property type="match status" value="1"/>
</dbReference>
<protein>
    <recommendedName>
        <fullName evidence="2">EF-hand domain-containing protein</fullName>
    </recommendedName>
</protein>
<keyword evidence="4" id="KW-1185">Reference proteome</keyword>
<sequence>MGVLLINQKDSGMNNISLKKLSITVVLASLASNLVFAHNDANKIDPNAVVPTSSFSQLVIDYDTDQSNTLSAAELTENDKLTEAFDQIDINSDKEINEEEFNQYIASIKKSLL</sequence>
<dbReference type="Proteomes" id="UP000202259">
    <property type="component" value="Chromosome"/>
</dbReference>
<feature type="signal peptide" evidence="1">
    <location>
        <begin position="1"/>
        <end position="37"/>
    </location>
</feature>
<dbReference type="KEGG" id="cber:B5D82_00870"/>
<accession>A0A222G3U5</accession>
<evidence type="ECO:0000313" key="3">
    <source>
        <dbReference type="EMBL" id="ASP46450.1"/>
    </source>
</evidence>
<dbReference type="AlphaFoldDB" id="A0A222G3U5"/>
<organism evidence="3 4">
    <name type="scientific">Cognaticolwellia beringensis</name>
    <dbReference type="NCBI Taxonomy" id="1967665"/>
    <lineage>
        <taxon>Bacteria</taxon>
        <taxon>Pseudomonadati</taxon>
        <taxon>Pseudomonadota</taxon>
        <taxon>Gammaproteobacteria</taxon>
        <taxon>Alteromonadales</taxon>
        <taxon>Colwelliaceae</taxon>
        <taxon>Cognaticolwellia</taxon>
    </lineage>
</organism>
<dbReference type="Gene3D" id="1.10.238.10">
    <property type="entry name" value="EF-hand"/>
    <property type="match status" value="1"/>
</dbReference>
<keyword evidence="1" id="KW-0732">Signal</keyword>
<dbReference type="GO" id="GO:0005509">
    <property type="term" value="F:calcium ion binding"/>
    <property type="evidence" value="ECO:0007669"/>
    <property type="project" value="InterPro"/>
</dbReference>
<name>A0A222G3U5_9GAMM</name>
<dbReference type="InterPro" id="IPR018247">
    <property type="entry name" value="EF_Hand_1_Ca_BS"/>
</dbReference>
<dbReference type="InterPro" id="IPR002048">
    <property type="entry name" value="EF_hand_dom"/>
</dbReference>
<dbReference type="InterPro" id="IPR011992">
    <property type="entry name" value="EF-hand-dom_pair"/>
</dbReference>
<dbReference type="SUPFAM" id="SSF47473">
    <property type="entry name" value="EF-hand"/>
    <property type="match status" value="1"/>
</dbReference>
<evidence type="ECO:0000259" key="2">
    <source>
        <dbReference type="PROSITE" id="PS50222"/>
    </source>
</evidence>
<feature type="chain" id="PRO_5011246447" description="EF-hand domain-containing protein" evidence="1">
    <location>
        <begin position="38"/>
        <end position="113"/>
    </location>
</feature>
<evidence type="ECO:0000256" key="1">
    <source>
        <dbReference type="SAM" id="SignalP"/>
    </source>
</evidence>
<dbReference type="EMBL" id="CP020465">
    <property type="protein sequence ID" value="ASP46450.1"/>
    <property type="molecule type" value="Genomic_DNA"/>
</dbReference>